<dbReference type="InterPro" id="IPR036388">
    <property type="entry name" value="WH-like_DNA-bd_sf"/>
</dbReference>
<feature type="region of interest" description="Disordered" evidence="5">
    <location>
        <begin position="338"/>
        <end position="484"/>
    </location>
</feature>
<dbReference type="InterPro" id="IPR036390">
    <property type="entry name" value="WH_DNA-bd_sf"/>
</dbReference>
<dbReference type="GO" id="GO:0000981">
    <property type="term" value="F:DNA-binding transcription factor activity, RNA polymerase II-specific"/>
    <property type="evidence" value="ECO:0007669"/>
    <property type="project" value="TreeGrafter"/>
</dbReference>
<feature type="compositionally biased region" description="Polar residues" evidence="5">
    <location>
        <begin position="427"/>
        <end position="443"/>
    </location>
</feature>
<dbReference type="EMBL" id="BMAT01009408">
    <property type="protein sequence ID" value="GFS05932.1"/>
    <property type="molecule type" value="Genomic_DNA"/>
</dbReference>
<dbReference type="InterPro" id="IPR050211">
    <property type="entry name" value="FOX_domain-containing"/>
</dbReference>
<evidence type="ECO:0000256" key="5">
    <source>
        <dbReference type="SAM" id="MobiDB-lite"/>
    </source>
</evidence>
<dbReference type="SUPFAM" id="SSF46785">
    <property type="entry name" value="Winged helix' DNA-binding domain"/>
    <property type="match status" value="1"/>
</dbReference>
<feature type="transmembrane region" description="Helical" evidence="6">
    <location>
        <begin position="24"/>
        <end position="53"/>
    </location>
</feature>
<accession>A0AAV4I8W0</accession>
<dbReference type="GO" id="GO:0009653">
    <property type="term" value="P:anatomical structure morphogenesis"/>
    <property type="evidence" value="ECO:0007669"/>
    <property type="project" value="TreeGrafter"/>
</dbReference>
<feature type="DNA-binding region" description="Fork-head" evidence="4">
    <location>
        <begin position="238"/>
        <end position="332"/>
    </location>
</feature>
<evidence type="ECO:0000259" key="7">
    <source>
        <dbReference type="PROSITE" id="PS50039"/>
    </source>
</evidence>
<dbReference type="GO" id="GO:0005634">
    <property type="term" value="C:nucleus"/>
    <property type="evidence" value="ECO:0007669"/>
    <property type="project" value="UniProtKB-SubCell"/>
</dbReference>
<gene>
    <name evidence="8" type="ORF">ElyMa_004694800</name>
</gene>
<keyword evidence="9" id="KW-1185">Reference proteome</keyword>
<dbReference type="Pfam" id="PF00250">
    <property type="entry name" value="Forkhead"/>
    <property type="match status" value="1"/>
</dbReference>
<dbReference type="InterPro" id="IPR047388">
    <property type="entry name" value="FH-like_dFKH"/>
</dbReference>
<evidence type="ECO:0000256" key="4">
    <source>
        <dbReference type="PROSITE-ProRule" id="PRU00089"/>
    </source>
</evidence>
<dbReference type="PROSITE" id="PS00657">
    <property type="entry name" value="FORK_HEAD_1"/>
    <property type="match status" value="1"/>
</dbReference>
<sequence length="614" mass="66569">MVSVISLSTNTVVAHVQTECHDVVVVVVVVVVVLEVIVIVVVAVVIVLAVVAVNSQKAPPITTVSTPSPAPQPGEPVSWSHPADTLTNMLTSKPPHYDPVASGIGPGLTSGSYASSMNSMGPSMSPMPSAMSAIGGGMSYSQQAMTGMAAMGGMSAMGGMGSMGSMGSMTAMGGYGSMTAMNSMTGMNGMSAMGGMSPMNGMNHRGLDPSGLMSMDRSGGLNRPRPDKNYRRAYTHAKPPYSYISLITMAIQQSQNKMCTLSEIYQFIMDLFPFYRQNQQRWQNSIRHSLSFNDCFVKVPRTPDRPGKGSYWALHPDSGNMFENGCYLRRQKRFKCPKKEMIRQTAGSDTGPDDSGINPDDSMPSGDEHSPMNSPIPGSGAPPHHHGHPPHPHTPPRPGDHSQQQQHSQPQHHHHQQQHPSQQQHQTPAPTIQPKSEVMSNSSPHPPGEIPSLSGHGGTCPTPLSSQAPPYHGHHGTTTPAISDHQLSNSRSLADYQALGLHYSSGHYGHYPHHNSLHHHQHQQHQHHHQQHPQHHQGMHQLNPNHSFNHPFSINNLMSESKLDMKSMYDMGYGAYSQMSPLTMSAKDTSPPGMPGHHDAQGYYKAAYQSTVDL</sequence>
<dbReference type="InterPro" id="IPR018122">
    <property type="entry name" value="TF_fork_head_CS_1"/>
</dbReference>
<feature type="domain" description="Fork-head" evidence="7">
    <location>
        <begin position="238"/>
        <end position="332"/>
    </location>
</feature>
<dbReference type="PROSITE" id="PS50039">
    <property type="entry name" value="FORK_HEAD_3"/>
    <property type="match status" value="1"/>
</dbReference>
<feature type="region of interest" description="Disordered" evidence="5">
    <location>
        <begin position="210"/>
        <end position="230"/>
    </location>
</feature>
<evidence type="ECO:0000313" key="9">
    <source>
        <dbReference type="Proteomes" id="UP000762676"/>
    </source>
</evidence>
<dbReference type="InterPro" id="IPR001766">
    <property type="entry name" value="Fork_head_dom"/>
</dbReference>
<dbReference type="SMART" id="SM00339">
    <property type="entry name" value="FH"/>
    <property type="match status" value="1"/>
</dbReference>
<dbReference type="InterPro" id="IPR013638">
    <property type="entry name" value="Fork-head_N"/>
</dbReference>
<keyword evidence="3 4" id="KW-0539">Nucleus</keyword>
<dbReference type="AlphaFoldDB" id="A0AAV4I8W0"/>
<evidence type="ECO:0000256" key="6">
    <source>
        <dbReference type="SAM" id="Phobius"/>
    </source>
</evidence>
<dbReference type="Gene3D" id="1.10.10.10">
    <property type="entry name" value="Winged helix-like DNA-binding domain superfamily/Winged helix DNA-binding domain"/>
    <property type="match status" value="1"/>
</dbReference>
<feature type="region of interest" description="Disordered" evidence="5">
    <location>
        <begin position="505"/>
        <end position="548"/>
    </location>
</feature>
<evidence type="ECO:0000256" key="1">
    <source>
        <dbReference type="ARBA" id="ARBA00004123"/>
    </source>
</evidence>
<evidence type="ECO:0000256" key="2">
    <source>
        <dbReference type="ARBA" id="ARBA00023125"/>
    </source>
</evidence>
<dbReference type="InterPro" id="IPR030456">
    <property type="entry name" value="TF_fork_head_CS_2"/>
</dbReference>
<keyword evidence="6" id="KW-1133">Transmembrane helix</keyword>
<proteinExistence type="predicted"/>
<dbReference type="CDD" id="cd20041">
    <property type="entry name" value="FH_dFKH"/>
    <property type="match status" value="1"/>
</dbReference>
<comment type="caution">
    <text evidence="8">The sequence shown here is derived from an EMBL/GenBank/DDBJ whole genome shotgun (WGS) entry which is preliminary data.</text>
</comment>
<dbReference type="Pfam" id="PF08430">
    <property type="entry name" value="Forkhead_N"/>
    <property type="match status" value="1"/>
</dbReference>
<keyword evidence="6" id="KW-0812">Transmembrane</keyword>
<name>A0AAV4I8W0_9GAST</name>
<dbReference type="PANTHER" id="PTHR11829">
    <property type="entry name" value="FORKHEAD BOX PROTEIN"/>
    <property type="match status" value="1"/>
</dbReference>
<keyword evidence="2 4" id="KW-0238">DNA-binding</keyword>
<dbReference type="PRINTS" id="PR00053">
    <property type="entry name" value="FORKHEAD"/>
</dbReference>
<dbReference type="GO" id="GO:0000978">
    <property type="term" value="F:RNA polymerase II cis-regulatory region sequence-specific DNA binding"/>
    <property type="evidence" value="ECO:0007669"/>
    <property type="project" value="TreeGrafter"/>
</dbReference>
<reference evidence="8 9" key="1">
    <citation type="journal article" date="2021" name="Elife">
        <title>Chloroplast acquisition without the gene transfer in kleptoplastic sea slugs, Plakobranchus ocellatus.</title>
        <authorList>
            <person name="Maeda T."/>
            <person name="Takahashi S."/>
            <person name="Yoshida T."/>
            <person name="Shimamura S."/>
            <person name="Takaki Y."/>
            <person name="Nagai Y."/>
            <person name="Toyoda A."/>
            <person name="Suzuki Y."/>
            <person name="Arimoto A."/>
            <person name="Ishii H."/>
            <person name="Satoh N."/>
            <person name="Nishiyama T."/>
            <person name="Hasebe M."/>
            <person name="Maruyama T."/>
            <person name="Minagawa J."/>
            <person name="Obokata J."/>
            <person name="Shigenobu S."/>
        </authorList>
    </citation>
    <scope>NUCLEOTIDE SEQUENCE [LARGE SCALE GENOMIC DNA]</scope>
</reference>
<evidence type="ECO:0000313" key="8">
    <source>
        <dbReference type="EMBL" id="GFS05932.1"/>
    </source>
</evidence>
<dbReference type="PANTHER" id="PTHR11829:SF380">
    <property type="entry name" value="PROTEIN FORK HEAD"/>
    <property type="match status" value="1"/>
</dbReference>
<protein>
    <submittedName>
        <fullName evidence="8">Forkhead box A protein</fullName>
    </submittedName>
</protein>
<feature type="compositionally biased region" description="Basic residues" evidence="5">
    <location>
        <begin position="510"/>
        <end position="538"/>
    </location>
</feature>
<dbReference type="PROSITE" id="PS00658">
    <property type="entry name" value="FORK_HEAD_2"/>
    <property type="match status" value="1"/>
</dbReference>
<keyword evidence="6" id="KW-0472">Membrane</keyword>
<dbReference type="FunFam" id="1.10.10.10:FF:000042">
    <property type="entry name" value="hepatocyte nuclear factor 3-beta"/>
    <property type="match status" value="1"/>
</dbReference>
<dbReference type="Proteomes" id="UP000762676">
    <property type="component" value="Unassembled WGS sequence"/>
</dbReference>
<organism evidence="8 9">
    <name type="scientific">Elysia marginata</name>
    <dbReference type="NCBI Taxonomy" id="1093978"/>
    <lineage>
        <taxon>Eukaryota</taxon>
        <taxon>Metazoa</taxon>
        <taxon>Spiralia</taxon>
        <taxon>Lophotrochozoa</taxon>
        <taxon>Mollusca</taxon>
        <taxon>Gastropoda</taxon>
        <taxon>Heterobranchia</taxon>
        <taxon>Euthyneura</taxon>
        <taxon>Panpulmonata</taxon>
        <taxon>Sacoglossa</taxon>
        <taxon>Placobranchoidea</taxon>
        <taxon>Plakobranchidae</taxon>
        <taxon>Elysia</taxon>
    </lineage>
</organism>
<dbReference type="GO" id="GO:0030154">
    <property type="term" value="P:cell differentiation"/>
    <property type="evidence" value="ECO:0007669"/>
    <property type="project" value="TreeGrafter"/>
</dbReference>
<comment type="subcellular location">
    <subcellularLocation>
        <location evidence="1 4">Nucleus</location>
    </subcellularLocation>
</comment>
<dbReference type="GO" id="GO:0019904">
    <property type="term" value="F:protein domain specific binding"/>
    <property type="evidence" value="ECO:0007669"/>
    <property type="project" value="InterPro"/>
</dbReference>
<evidence type="ECO:0000256" key="3">
    <source>
        <dbReference type="ARBA" id="ARBA00023242"/>
    </source>
</evidence>